<keyword evidence="3" id="KW-1185">Reference proteome</keyword>
<organism evidence="2 3">
    <name type="scientific">Phytophthora fragariae</name>
    <dbReference type="NCBI Taxonomy" id="53985"/>
    <lineage>
        <taxon>Eukaryota</taxon>
        <taxon>Sar</taxon>
        <taxon>Stramenopiles</taxon>
        <taxon>Oomycota</taxon>
        <taxon>Peronosporomycetes</taxon>
        <taxon>Peronosporales</taxon>
        <taxon>Peronosporaceae</taxon>
        <taxon>Phytophthora</taxon>
    </lineage>
</organism>
<feature type="compositionally biased region" description="Basic and acidic residues" evidence="1">
    <location>
        <begin position="1"/>
        <end position="28"/>
    </location>
</feature>
<dbReference type="EMBL" id="QXGB01009315">
    <property type="protein sequence ID" value="KAE9157019.1"/>
    <property type="molecule type" value="Genomic_DNA"/>
</dbReference>
<protein>
    <submittedName>
        <fullName evidence="2">Uncharacterized protein</fullName>
    </submittedName>
</protein>
<proteinExistence type="predicted"/>
<accession>A0A6A3UZP4</accession>
<evidence type="ECO:0000313" key="3">
    <source>
        <dbReference type="Proteomes" id="UP000433483"/>
    </source>
</evidence>
<evidence type="ECO:0000256" key="1">
    <source>
        <dbReference type="SAM" id="MobiDB-lite"/>
    </source>
</evidence>
<feature type="region of interest" description="Disordered" evidence="1">
    <location>
        <begin position="1"/>
        <end position="78"/>
    </location>
</feature>
<gene>
    <name evidence="2" type="ORF">PF005_g32995</name>
</gene>
<sequence length="121" mass="12268">MTTARNDRAERRAASQERATREAAEAAKRQATMTLETDDGGLVTLDTAEIRPSTGNTPMGTGSGGTSAGGPGNSGPSTVVAVDKTKYASEVVTPEAAAVTSAGTTRARFVVAVTLLELAQA</sequence>
<comment type="caution">
    <text evidence="2">The sequence shown here is derived from an EMBL/GenBank/DDBJ whole genome shotgun (WGS) entry which is preliminary data.</text>
</comment>
<dbReference type="AlphaFoldDB" id="A0A6A3UZP4"/>
<reference evidence="2 3" key="1">
    <citation type="submission" date="2018-08" db="EMBL/GenBank/DDBJ databases">
        <title>Genomic investigation of the strawberry pathogen Phytophthora fragariae indicates pathogenicity is determined by transcriptional variation in three key races.</title>
        <authorList>
            <person name="Adams T.M."/>
            <person name="Armitage A.D."/>
            <person name="Sobczyk M.K."/>
            <person name="Bates H.J."/>
            <person name="Dunwell J.M."/>
            <person name="Nellist C.F."/>
            <person name="Harrison R.J."/>
        </authorList>
    </citation>
    <scope>NUCLEOTIDE SEQUENCE [LARGE SCALE GENOMIC DNA]</scope>
    <source>
        <strain evidence="2 3">NOV-27</strain>
    </source>
</reference>
<evidence type="ECO:0000313" key="2">
    <source>
        <dbReference type="EMBL" id="KAE9157019.1"/>
    </source>
</evidence>
<name>A0A6A3UZP4_9STRA</name>
<feature type="compositionally biased region" description="Gly residues" evidence="1">
    <location>
        <begin position="61"/>
        <end position="73"/>
    </location>
</feature>
<dbReference type="Proteomes" id="UP000433483">
    <property type="component" value="Unassembled WGS sequence"/>
</dbReference>